<reference evidence="2 3" key="1">
    <citation type="submission" date="2020-08" db="EMBL/GenBank/DDBJ databases">
        <title>Genomic Encyclopedia of Type Strains, Phase IV (KMG-IV): sequencing the most valuable type-strain genomes for metagenomic binning, comparative biology and taxonomic classification.</title>
        <authorList>
            <person name="Goeker M."/>
        </authorList>
    </citation>
    <scope>NUCLEOTIDE SEQUENCE [LARGE SCALE GENOMIC DNA]</scope>
    <source>
        <strain evidence="2 3">DSM 23562</strain>
    </source>
</reference>
<dbReference type="InterPro" id="IPR041494">
    <property type="entry name" value="PIN7"/>
</dbReference>
<evidence type="ECO:0000313" key="3">
    <source>
        <dbReference type="Proteomes" id="UP000520814"/>
    </source>
</evidence>
<evidence type="ECO:0000313" key="2">
    <source>
        <dbReference type="EMBL" id="MBB6048813.1"/>
    </source>
</evidence>
<proteinExistence type="predicted"/>
<gene>
    <name evidence="2" type="ORF">HNQ39_000575</name>
</gene>
<sequence length="179" mass="19614">MEPELFHVIVFVGANQTKIAFDTAMALQKKGDKAEYVKVSGTGHNALDFHIAFYLGQLATADPTGFFHILSKDTGFDPLLQHLKARKIFVGRVSDISEISAVKVANVKTTDDKIAAIVSKLQQMKSSKPRTVNTLARTISALFQKQLPENDISALVTLLEKKKLILVTDTKVTYSLPAA</sequence>
<dbReference type="Proteomes" id="UP000520814">
    <property type="component" value="Unassembled WGS sequence"/>
</dbReference>
<dbReference type="EMBL" id="JACHGW010000001">
    <property type="protein sequence ID" value="MBB6048813.1"/>
    <property type="molecule type" value="Genomic_DNA"/>
</dbReference>
<feature type="domain" description="PIN-like" evidence="1">
    <location>
        <begin position="6"/>
        <end position="85"/>
    </location>
</feature>
<comment type="caution">
    <text evidence="2">The sequence shown here is derived from an EMBL/GenBank/DDBJ whole genome shotgun (WGS) entry which is preliminary data.</text>
</comment>
<accession>A0A7W9W4R7</accession>
<protein>
    <recommendedName>
        <fullName evidence="1">PIN-like domain-containing protein</fullName>
    </recommendedName>
</protein>
<dbReference type="Pfam" id="PF18475">
    <property type="entry name" value="PIN7"/>
    <property type="match status" value="1"/>
</dbReference>
<evidence type="ECO:0000259" key="1">
    <source>
        <dbReference type="Pfam" id="PF18475"/>
    </source>
</evidence>
<name>A0A7W9W4R7_ARMRO</name>
<organism evidence="2 3">
    <name type="scientific">Armatimonas rosea</name>
    <dbReference type="NCBI Taxonomy" id="685828"/>
    <lineage>
        <taxon>Bacteria</taxon>
        <taxon>Bacillati</taxon>
        <taxon>Armatimonadota</taxon>
        <taxon>Armatimonadia</taxon>
        <taxon>Armatimonadales</taxon>
        <taxon>Armatimonadaceae</taxon>
        <taxon>Armatimonas</taxon>
    </lineage>
</organism>
<dbReference type="AlphaFoldDB" id="A0A7W9W4R7"/>
<keyword evidence="3" id="KW-1185">Reference proteome</keyword>